<evidence type="ECO:0000256" key="1">
    <source>
        <dbReference type="ARBA" id="ARBA00023002"/>
    </source>
</evidence>
<dbReference type="SUPFAM" id="SSF52518">
    <property type="entry name" value="Thiamin diphosphate-binding fold (THDP-binding)"/>
    <property type="match status" value="1"/>
</dbReference>
<comment type="caution">
    <text evidence="4">The sequence shown here is derived from an EMBL/GenBank/DDBJ whole genome shotgun (WGS) entry which is preliminary data.</text>
</comment>
<evidence type="ECO:0008006" key="6">
    <source>
        <dbReference type="Google" id="ProtNLM"/>
    </source>
</evidence>
<dbReference type="EMBL" id="MFGB01000023">
    <property type="protein sequence ID" value="OGF25170.1"/>
    <property type="molecule type" value="Genomic_DNA"/>
</dbReference>
<protein>
    <recommendedName>
        <fullName evidence="6">Pyruvate ferredoxin oxidoreductase</fullName>
    </recommendedName>
</protein>
<organism evidence="4 5">
    <name type="scientific">Candidatus Falkowbacteria bacterium RIFOXYA2_FULL_47_19</name>
    <dbReference type="NCBI Taxonomy" id="1797994"/>
    <lineage>
        <taxon>Bacteria</taxon>
        <taxon>Candidatus Falkowiibacteriota</taxon>
    </lineage>
</organism>
<accession>A0A1F5SEL7</accession>
<dbReference type="InterPro" id="IPR033412">
    <property type="entry name" value="PFOR_II"/>
</dbReference>
<dbReference type="Pfam" id="PF01855">
    <property type="entry name" value="POR_N"/>
    <property type="match status" value="1"/>
</dbReference>
<dbReference type="PANTHER" id="PTHR32154:SF0">
    <property type="entry name" value="PYRUVATE-FLAVODOXIN OXIDOREDUCTASE-RELATED"/>
    <property type="match status" value="1"/>
</dbReference>
<evidence type="ECO:0000259" key="3">
    <source>
        <dbReference type="Pfam" id="PF17147"/>
    </source>
</evidence>
<dbReference type="Gene3D" id="3.40.50.970">
    <property type="match status" value="1"/>
</dbReference>
<name>A0A1F5SEL7_9BACT</name>
<dbReference type="Pfam" id="PF17147">
    <property type="entry name" value="PFOR_II"/>
    <property type="match status" value="1"/>
</dbReference>
<keyword evidence="1" id="KW-0560">Oxidoreductase</keyword>
<dbReference type="Proteomes" id="UP000178367">
    <property type="component" value="Unassembled WGS sequence"/>
</dbReference>
<dbReference type="InterPro" id="IPR002880">
    <property type="entry name" value="Pyrv_Fd/Flavodoxin_OxRdtase_N"/>
</dbReference>
<proteinExistence type="predicted"/>
<dbReference type="PANTHER" id="PTHR32154">
    <property type="entry name" value="PYRUVATE-FLAVODOXIN OXIDOREDUCTASE-RELATED"/>
    <property type="match status" value="1"/>
</dbReference>
<evidence type="ECO:0000313" key="5">
    <source>
        <dbReference type="Proteomes" id="UP000178367"/>
    </source>
</evidence>
<gene>
    <name evidence="4" type="ORF">A2227_07555</name>
</gene>
<feature type="domain" description="Pyruvate:ferredoxin oxidoreductase core" evidence="3">
    <location>
        <begin position="272"/>
        <end position="366"/>
    </location>
</feature>
<dbReference type="GO" id="GO:0016491">
    <property type="term" value="F:oxidoreductase activity"/>
    <property type="evidence" value="ECO:0007669"/>
    <property type="project" value="UniProtKB-KW"/>
</dbReference>
<sequence>MKQILEGSQAISQTINNIKPAVISAYPITPQTHIVEDLARLKSDGQADYEYVRAESEFAAASIVLGASAAGARVYTATSSQGLLLMTEVIFNIAGMRLPVVLTCANRGVSAPITIWNDHQDVMTVRDAGWVLLFAEDHQEAVAQHILAYKIAEQAKLPVMVNVDGFVLTHTYEDVAIPTAAEIKKYLPDISPAKGEFLDVDNPASFGTFAAPAYYMEIRQELHNDLSDSKKLINSEYEKLKKTIPEAVKKNEANTKINNGLIEYYGPKNPKTVLIALGSLVGTIKDAVDETGDTGVIKIKCLRPFPEKDILSVLKKAKYAAVIEKAVSLGASVGPIAMEIKAAAQGNIKTKIRSFAVGLGGRDITRSMIKGIIADAKKNGDKIKFVGKLK</sequence>
<dbReference type="CDD" id="cd07034">
    <property type="entry name" value="TPP_PYR_PFOR_IOR-alpha_like"/>
    <property type="match status" value="1"/>
</dbReference>
<feature type="domain" description="Pyruvate flavodoxin/ferredoxin oxidoreductase pyrimidine binding" evidence="2">
    <location>
        <begin position="18"/>
        <end position="234"/>
    </location>
</feature>
<dbReference type="InterPro" id="IPR050722">
    <property type="entry name" value="Pyruvate:ferred/Flavod_OxRd"/>
</dbReference>
<reference evidence="4 5" key="1">
    <citation type="journal article" date="2016" name="Nat. Commun.">
        <title>Thousands of microbial genomes shed light on interconnected biogeochemical processes in an aquifer system.</title>
        <authorList>
            <person name="Anantharaman K."/>
            <person name="Brown C.T."/>
            <person name="Hug L.A."/>
            <person name="Sharon I."/>
            <person name="Castelle C.J."/>
            <person name="Probst A.J."/>
            <person name="Thomas B.C."/>
            <person name="Singh A."/>
            <person name="Wilkins M.J."/>
            <person name="Karaoz U."/>
            <person name="Brodie E.L."/>
            <person name="Williams K.H."/>
            <person name="Hubbard S.S."/>
            <person name="Banfield J.F."/>
        </authorList>
    </citation>
    <scope>NUCLEOTIDE SEQUENCE [LARGE SCALE GENOMIC DNA]</scope>
</reference>
<dbReference type="InterPro" id="IPR029061">
    <property type="entry name" value="THDP-binding"/>
</dbReference>
<dbReference type="FunFam" id="3.40.50.970:FF:000012">
    <property type="entry name" value="Pyruvate:ferredoxin (Flavodoxin) oxidoreductase"/>
    <property type="match status" value="1"/>
</dbReference>
<dbReference type="GO" id="GO:0006979">
    <property type="term" value="P:response to oxidative stress"/>
    <property type="evidence" value="ECO:0007669"/>
    <property type="project" value="TreeGrafter"/>
</dbReference>
<dbReference type="AlphaFoldDB" id="A0A1F5SEL7"/>
<dbReference type="STRING" id="1797994.A2227_07555"/>
<evidence type="ECO:0000313" key="4">
    <source>
        <dbReference type="EMBL" id="OGF25170.1"/>
    </source>
</evidence>
<evidence type="ECO:0000259" key="2">
    <source>
        <dbReference type="Pfam" id="PF01855"/>
    </source>
</evidence>
<dbReference type="InterPro" id="IPR009014">
    <property type="entry name" value="Transketo_C/PFOR_II"/>
</dbReference>
<dbReference type="SUPFAM" id="SSF52922">
    <property type="entry name" value="TK C-terminal domain-like"/>
    <property type="match status" value="1"/>
</dbReference>
<dbReference type="Gene3D" id="3.40.50.920">
    <property type="match status" value="1"/>
</dbReference>